<feature type="region of interest" description="Disordered" evidence="1">
    <location>
        <begin position="1"/>
        <end position="65"/>
    </location>
</feature>
<feature type="region of interest" description="Disordered" evidence="1">
    <location>
        <begin position="81"/>
        <end position="106"/>
    </location>
</feature>
<dbReference type="GeneID" id="102800492"/>
<evidence type="ECO:0000313" key="2">
    <source>
        <dbReference type="Proteomes" id="UP000694865"/>
    </source>
</evidence>
<sequence>MACKRKSDDGIGTNPTTTPTWTASSTSSTSRAKLKPAFTADGKQDKGTRRESTESRRSHARSLDPLKNMCRVLSIDERTLKDCRTSSAKRRSSYPPPPPTLTELKPHIQNNPELQNLALELDKIFCNNNNESESYKVLRRTKTK</sequence>
<proteinExistence type="predicted"/>
<feature type="compositionally biased region" description="Basic and acidic residues" evidence="1">
    <location>
        <begin position="42"/>
        <end position="64"/>
    </location>
</feature>
<evidence type="ECO:0000256" key="1">
    <source>
        <dbReference type="SAM" id="MobiDB-lite"/>
    </source>
</evidence>
<reference evidence="3" key="1">
    <citation type="submission" date="2025-08" db="UniProtKB">
        <authorList>
            <consortium name="RefSeq"/>
        </authorList>
    </citation>
    <scope>IDENTIFICATION</scope>
    <source>
        <tissue evidence="3">Testes</tissue>
    </source>
</reference>
<keyword evidence="2" id="KW-1185">Reference proteome</keyword>
<accession>A0ABM0MT39</accession>
<protein>
    <submittedName>
        <fullName evidence="3">Uncharacterized protein LOC102800492</fullName>
    </submittedName>
</protein>
<organism evidence="2 3">
    <name type="scientific">Saccoglossus kowalevskii</name>
    <name type="common">Acorn worm</name>
    <dbReference type="NCBI Taxonomy" id="10224"/>
    <lineage>
        <taxon>Eukaryota</taxon>
        <taxon>Metazoa</taxon>
        <taxon>Hemichordata</taxon>
        <taxon>Enteropneusta</taxon>
        <taxon>Harrimaniidae</taxon>
        <taxon>Saccoglossus</taxon>
    </lineage>
</organism>
<evidence type="ECO:0000313" key="3">
    <source>
        <dbReference type="RefSeq" id="XP_006823180.1"/>
    </source>
</evidence>
<dbReference type="RefSeq" id="XP_006823180.1">
    <property type="nucleotide sequence ID" value="XM_006823117.1"/>
</dbReference>
<gene>
    <name evidence="3" type="primary">LOC102800492</name>
</gene>
<name>A0ABM0MT39_SACKO</name>
<dbReference type="Proteomes" id="UP000694865">
    <property type="component" value="Unplaced"/>
</dbReference>
<feature type="compositionally biased region" description="Low complexity" evidence="1">
    <location>
        <begin position="13"/>
        <end position="30"/>
    </location>
</feature>